<sequence length="349" mass="37780">MTQGRNRKQQGNEKQSKRGRPVIRWIGYLVFAIAYICISTSLWIFHGPFPALKNYLIDSIDATRHGYLLRPLSLYTIPESVIKAHSLTNGLVSTTVPVAQITRRDYSNVKDGSIVHDTYQGQTFKADILLIRDPERVKVEATKYLNQHGETVQEMVKDTGAVAGINAGGFDDSSWRGTGAYPQGITMHDGKLVALTGSKTQPQPVIAFTQTGQMIAGAYSLPQLQNLGVTEAVTFGPVLIQDGKPVSTTNGYDRNPRTAIGQTADGTVILIVTDGRFATGPNDAGATYDDVKQLMLKYHAVIAANLDGGSSTTMIYHNQLLNKPVDILGERKVATSIIVMPESGGGVFG</sequence>
<keyword evidence="3" id="KW-0378">Hydrolase</keyword>
<evidence type="ECO:0000256" key="1">
    <source>
        <dbReference type="SAM" id="Phobius"/>
    </source>
</evidence>
<dbReference type="InterPro" id="IPR018711">
    <property type="entry name" value="NAGPA"/>
</dbReference>
<feature type="transmembrane region" description="Helical" evidence="1">
    <location>
        <begin position="21"/>
        <end position="45"/>
    </location>
</feature>
<dbReference type="Pfam" id="PF09992">
    <property type="entry name" value="NAGPA"/>
    <property type="match status" value="1"/>
</dbReference>
<dbReference type="GO" id="GO:0016798">
    <property type="term" value="F:hydrolase activity, acting on glycosyl bonds"/>
    <property type="evidence" value="ECO:0007669"/>
    <property type="project" value="UniProtKB-KW"/>
</dbReference>
<organism evidence="3 4">
    <name type="scientific">Alicyclobacillus dauci</name>
    <dbReference type="NCBI Taxonomy" id="1475485"/>
    <lineage>
        <taxon>Bacteria</taxon>
        <taxon>Bacillati</taxon>
        <taxon>Bacillota</taxon>
        <taxon>Bacilli</taxon>
        <taxon>Bacillales</taxon>
        <taxon>Alicyclobacillaceae</taxon>
        <taxon>Alicyclobacillus</taxon>
    </lineage>
</organism>
<feature type="domain" description="Phosphodiester glycosidase" evidence="2">
    <location>
        <begin position="160"/>
        <end position="340"/>
    </location>
</feature>
<reference evidence="3" key="1">
    <citation type="submission" date="2022-08" db="EMBL/GenBank/DDBJ databases">
        <title>Alicyclobacillus dauci DSM2870, complete genome.</title>
        <authorList>
            <person name="Wang Q."/>
            <person name="Cai R."/>
            <person name="Wang Z."/>
        </authorList>
    </citation>
    <scope>NUCLEOTIDE SEQUENCE</scope>
    <source>
        <strain evidence="3">DSM 28700</strain>
    </source>
</reference>
<keyword evidence="3" id="KW-0326">Glycosidase</keyword>
<keyword evidence="1" id="KW-0812">Transmembrane</keyword>
<keyword evidence="1" id="KW-1133">Transmembrane helix</keyword>
<name>A0ABY6Z2E7_9BACL</name>
<protein>
    <submittedName>
        <fullName evidence="3">Phosphodiester glycosidase family protein</fullName>
    </submittedName>
</protein>
<dbReference type="PANTHER" id="PTHR40446">
    <property type="entry name" value="N-ACETYLGLUCOSAMINE-1-PHOSPHODIESTER ALPHA-N-ACETYLGLUCOSAMINIDASE"/>
    <property type="match status" value="1"/>
</dbReference>
<keyword evidence="1" id="KW-0472">Membrane</keyword>
<evidence type="ECO:0000259" key="2">
    <source>
        <dbReference type="Pfam" id="PF09992"/>
    </source>
</evidence>
<dbReference type="PANTHER" id="PTHR40446:SF2">
    <property type="entry name" value="N-ACETYLGLUCOSAMINE-1-PHOSPHODIESTER ALPHA-N-ACETYLGLUCOSAMINIDASE"/>
    <property type="match status" value="1"/>
</dbReference>
<dbReference type="EMBL" id="CP104064">
    <property type="protein sequence ID" value="WAH36501.1"/>
    <property type="molecule type" value="Genomic_DNA"/>
</dbReference>
<accession>A0ABY6Z2E7</accession>
<gene>
    <name evidence="3" type="ORF">NZD86_20195</name>
</gene>
<keyword evidence="4" id="KW-1185">Reference proteome</keyword>
<evidence type="ECO:0000313" key="4">
    <source>
        <dbReference type="Proteomes" id="UP001164803"/>
    </source>
</evidence>
<evidence type="ECO:0000313" key="3">
    <source>
        <dbReference type="EMBL" id="WAH36501.1"/>
    </source>
</evidence>
<proteinExistence type="predicted"/>
<dbReference type="RefSeq" id="WP_268043847.1">
    <property type="nucleotide sequence ID" value="NZ_CP104064.1"/>
</dbReference>
<dbReference type="Proteomes" id="UP001164803">
    <property type="component" value="Chromosome"/>
</dbReference>